<dbReference type="GO" id="GO:0042773">
    <property type="term" value="P:ATP synthesis coupled electron transport"/>
    <property type="evidence" value="ECO:0007669"/>
    <property type="project" value="TreeGrafter"/>
</dbReference>
<evidence type="ECO:0000256" key="6">
    <source>
        <dbReference type="ARBA" id="ARBA00022982"/>
    </source>
</evidence>
<dbReference type="Pfam" id="PF00116">
    <property type="entry name" value="COX2"/>
    <property type="match status" value="1"/>
</dbReference>
<evidence type="ECO:0000313" key="16">
    <source>
        <dbReference type="Proteomes" id="UP000324252"/>
    </source>
</evidence>
<dbReference type="Pfam" id="PF00034">
    <property type="entry name" value="Cytochrom_C"/>
    <property type="match status" value="1"/>
</dbReference>
<evidence type="ECO:0000256" key="2">
    <source>
        <dbReference type="ARBA" id="ARBA00007866"/>
    </source>
</evidence>
<evidence type="ECO:0000256" key="10">
    <source>
        <dbReference type="ARBA" id="ARBA00047816"/>
    </source>
</evidence>
<dbReference type="InterPro" id="IPR009056">
    <property type="entry name" value="Cyt_c-like_dom"/>
</dbReference>
<evidence type="ECO:0000256" key="7">
    <source>
        <dbReference type="ARBA" id="ARBA00023004"/>
    </source>
</evidence>
<dbReference type="PROSITE" id="PS51007">
    <property type="entry name" value="CYTC"/>
    <property type="match status" value="1"/>
</dbReference>
<proteinExistence type="inferred from homology"/>
<evidence type="ECO:0000313" key="15">
    <source>
        <dbReference type="EMBL" id="SHK78254.1"/>
    </source>
</evidence>
<comment type="similarity">
    <text evidence="2">Belongs to the cytochrome c oxidase subunit 2 family.</text>
</comment>
<evidence type="ECO:0000256" key="12">
    <source>
        <dbReference type="SAM" id="Phobius"/>
    </source>
</evidence>
<name>A0A1H0M6F9_9RHOB</name>
<evidence type="ECO:0000256" key="8">
    <source>
        <dbReference type="ARBA" id="ARBA00023008"/>
    </source>
</evidence>
<feature type="domain" description="Cytochrome oxidase subunit II copper A binding" evidence="13">
    <location>
        <begin position="140"/>
        <end position="254"/>
    </location>
</feature>
<protein>
    <submittedName>
        <fullName evidence="15">Cytochrome c oxidase subunit 2</fullName>
    </submittedName>
</protein>
<keyword evidence="12" id="KW-0812">Transmembrane</keyword>
<keyword evidence="5 11" id="KW-0479">Metal-binding</keyword>
<evidence type="ECO:0000256" key="1">
    <source>
        <dbReference type="ARBA" id="ARBA00004370"/>
    </source>
</evidence>
<keyword evidence="7 11" id="KW-0408">Iron</keyword>
<dbReference type="PROSITE" id="PS00078">
    <property type="entry name" value="COX2"/>
    <property type="match status" value="1"/>
</dbReference>
<feature type="domain" description="Cytochrome c" evidence="14">
    <location>
        <begin position="264"/>
        <end position="356"/>
    </location>
</feature>
<feature type="transmembrane region" description="Helical" evidence="12">
    <location>
        <begin position="72"/>
        <end position="93"/>
    </location>
</feature>
<dbReference type="PANTHER" id="PTHR22888">
    <property type="entry name" value="CYTOCHROME C OXIDASE, SUBUNIT II"/>
    <property type="match status" value="1"/>
</dbReference>
<evidence type="ECO:0000259" key="14">
    <source>
        <dbReference type="PROSITE" id="PS51007"/>
    </source>
</evidence>
<keyword evidence="16" id="KW-1185">Reference proteome</keyword>
<dbReference type="GO" id="GO:0020037">
    <property type="term" value="F:heme binding"/>
    <property type="evidence" value="ECO:0007669"/>
    <property type="project" value="InterPro"/>
</dbReference>
<keyword evidence="6" id="KW-0249">Electron transport</keyword>
<evidence type="ECO:0000256" key="3">
    <source>
        <dbReference type="ARBA" id="ARBA00022448"/>
    </source>
</evidence>
<evidence type="ECO:0000259" key="13">
    <source>
        <dbReference type="PROSITE" id="PS50857"/>
    </source>
</evidence>
<dbReference type="PANTHER" id="PTHR22888:SF9">
    <property type="entry name" value="CYTOCHROME C OXIDASE SUBUNIT 2"/>
    <property type="match status" value="1"/>
</dbReference>
<evidence type="ECO:0000256" key="11">
    <source>
        <dbReference type="PROSITE-ProRule" id="PRU00433"/>
    </source>
</evidence>
<evidence type="ECO:0000256" key="9">
    <source>
        <dbReference type="ARBA" id="ARBA00023136"/>
    </source>
</evidence>
<accession>A0A1H0M6F9</accession>
<sequence length="356" mass="37490">MPPQPRPLGGQSPPVEQAPACGVDPAKLCQGEYAIRVKSHIAVLAAPLLTGCGGRHSWLAGAGAEARIIETLFWPFLFGAAVLWLAVMALAIAAFRSRREETRGLVRAIIIGGGAIVPGIIVAALLVIGLVTLRALAAMQPGLSVQVDGEQWWWRVVYDTPAGAVVTANEIRLPRGETAELLLSSDDVIHAFWAPALGGKMDMIPGRTNRLTLTPLTPGSWGGLCAEYCGGAHAQMRFDVTVMEPAAFGDWLAAEAEPASAQALARQDGLSVFLDSGCGACHSVRGTEAAGQVGPDLTHFAARQRLGAGIAPLTDAALRRWITRTQDMKPGVEMPAYPDLSPEALDALVGFLMALK</sequence>
<dbReference type="Gene3D" id="2.60.40.420">
    <property type="entry name" value="Cupredoxins - blue copper proteins"/>
    <property type="match status" value="1"/>
</dbReference>
<dbReference type="InterPro" id="IPR045187">
    <property type="entry name" value="CcO_II"/>
</dbReference>
<dbReference type="GO" id="GO:0016020">
    <property type="term" value="C:membrane"/>
    <property type="evidence" value="ECO:0007669"/>
    <property type="project" value="UniProtKB-SubCell"/>
</dbReference>
<evidence type="ECO:0000256" key="5">
    <source>
        <dbReference type="ARBA" id="ARBA00022723"/>
    </source>
</evidence>
<dbReference type="SUPFAM" id="SSF49503">
    <property type="entry name" value="Cupredoxins"/>
    <property type="match status" value="1"/>
</dbReference>
<dbReference type="AlphaFoldDB" id="A0A1H0M6F9"/>
<dbReference type="InterPro" id="IPR001505">
    <property type="entry name" value="Copper_CuA"/>
</dbReference>
<dbReference type="Proteomes" id="UP000324252">
    <property type="component" value="Unassembled WGS sequence"/>
</dbReference>
<dbReference type="InterPro" id="IPR002429">
    <property type="entry name" value="CcO_II-like_C"/>
</dbReference>
<reference evidence="15 16" key="1">
    <citation type="submission" date="2016-11" db="EMBL/GenBank/DDBJ databases">
        <authorList>
            <person name="Varghese N."/>
            <person name="Submissions S."/>
        </authorList>
    </citation>
    <scope>NUCLEOTIDE SEQUENCE [LARGE SCALE GENOMIC DNA]</scope>
    <source>
        <strain evidence="15 16">DSM 29620</strain>
    </source>
</reference>
<comment type="subcellular location">
    <subcellularLocation>
        <location evidence="1">Membrane</location>
    </subcellularLocation>
</comment>
<dbReference type="GO" id="GO:0004129">
    <property type="term" value="F:cytochrome-c oxidase activity"/>
    <property type="evidence" value="ECO:0007669"/>
    <property type="project" value="UniProtKB-EC"/>
</dbReference>
<dbReference type="PROSITE" id="PS50857">
    <property type="entry name" value="COX2_CUA"/>
    <property type="match status" value="1"/>
</dbReference>
<gene>
    <name evidence="15" type="ORF">SAMN05444142_10969</name>
</gene>
<keyword evidence="9 12" id="KW-0472">Membrane</keyword>
<feature type="transmembrane region" description="Helical" evidence="12">
    <location>
        <begin position="105"/>
        <end position="131"/>
    </location>
</feature>
<dbReference type="SUPFAM" id="SSF46626">
    <property type="entry name" value="Cytochrome c"/>
    <property type="match status" value="1"/>
</dbReference>
<dbReference type="InterPro" id="IPR008972">
    <property type="entry name" value="Cupredoxin"/>
</dbReference>
<keyword evidence="4 11" id="KW-0349">Heme</keyword>
<organism evidence="15 16">
    <name type="scientific">Lutimaribacter pacificus</name>
    <dbReference type="NCBI Taxonomy" id="391948"/>
    <lineage>
        <taxon>Bacteria</taxon>
        <taxon>Pseudomonadati</taxon>
        <taxon>Pseudomonadota</taxon>
        <taxon>Alphaproteobacteria</taxon>
        <taxon>Rhodobacterales</taxon>
        <taxon>Roseobacteraceae</taxon>
        <taxon>Lutimaribacter</taxon>
    </lineage>
</organism>
<keyword evidence="12" id="KW-1133">Transmembrane helix</keyword>
<dbReference type="InterPro" id="IPR036909">
    <property type="entry name" value="Cyt_c-like_dom_sf"/>
</dbReference>
<dbReference type="GO" id="GO:0005507">
    <property type="term" value="F:copper ion binding"/>
    <property type="evidence" value="ECO:0007669"/>
    <property type="project" value="InterPro"/>
</dbReference>
<dbReference type="EMBL" id="FQZZ01000009">
    <property type="protein sequence ID" value="SHK78254.1"/>
    <property type="molecule type" value="Genomic_DNA"/>
</dbReference>
<keyword evidence="3" id="KW-0813">Transport</keyword>
<keyword evidence="8" id="KW-0186">Copper</keyword>
<evidence type="ECO:0000256" key="4">
    <source>
        <dbReference type="ARBA" id="ARBA00022617"/>
    </source>
</evidence>
<comment type="catalytic activity">
    <reaction evidence="10">
        <text>4 Fe(II)-[cytochrome c] + O2 + 8 H(+)(in) = 4 Fe(III)-[cytochrome c] + 2 H2O + 4 H(+)(out)</text>
        <dbReference type="Rhea" id="RHEA:11436"/>
        <dbReference type="Rhea" id="RHEA-COMP:10350"/>
        <dbReference type="Rhea" id="RHEA-COMP:14399"/>
        <dbReference type="ChEBI" id="CHEBI:15377"/>
        <dbReference type="ChEBI" id="CHEBI:15378"/>
        <dbReference type="ChEBI" id="CHEBI:15379"/>
        <dbReference type="ChEBI" id="CHEBI:29033"/>
        <dbReference type="ChEBI" id="CHEBI:29034"/>
        <dbReference type="EC" id="7.1.1.9"/>
    </reaction>
</comment>